<protein>
    <recommendedName>
        <fullName evidence="3">DUF2867 domain-containing protein</fullName>
    </recommendedName>
</protein>
<evidence type="ECO:0000313" key="2">
    <source>
        <dbReference type="Proteomes" id="UP000032900"/>
    </source>
</evidence>
<reference evidence="1 2" key="1">
    <citation type="journal article" date="2015" name="Microbes Environ.">
        <title>Distribution and evolution of nitrogen fixation genes in the phylum bacteroidetes.</title>
        <authorList>
            <person name="Inoue J."/>
            <person name="Oshima K."/>
            <person name="Suda W."/>
            <person name="Sakamoto M."/>
            <person name="Iino T."/>
            <person name="Noda S."/>
            <person name="Hongoh Y."/>
            <person name="Hattori M."/>
            <person name="Ohkuma M."/>
        </authorList>
    </citation>
    <scope>NUCLEOTIDE SEQUENCE [LARGE SCALE GENOMIC DNA]</scope>
    <source>
        <strain evidence="1">JCM 15548</strain>
    </source>
</reference>
<dbReference type="Proteomes" id="UP000032900">
    <property type="component" value="Unassembled WGS sequence"/>
</dbReference>
<evidence type="ECO:0008006" key="3">
    <source>
        <dbReference type="Google" id="ProtNLM"/>
    </source>
</evidence>
<comment type="caution">
    <text evidence="1">The sequence shown here is derived from an EMBL/GenBank/DDBJ whole genome shotgun (WGS) entry which is preliminary data.</text>
</comment>
<organism evidence="1 2">
    <name type="scientific">Geofilum rubicundum JCM 15548</name>
    <dbReference type="NCBI Taxonomy" id="1236989"/>
    <lineage>
        <taxon>Bacteria</taxon>
        <taxon>Pseudomonadati</taxon>
        <taxon>Bacteroidota</taxon>
        <taxon>Bacteroidia</taxon>
        <taxon>Marinilabiliales</taxon>
        <taxon>Marinilabiliaceae</taxon>
        <taxon>Geofilum</taxon>
    </lineage>
</organism>
<accession>A0A0E9LS14</accession>
<dbReference type="AlphaFoldDB" id="A0A0E9LS14"/>
<sequence length="69" mass="7927">MGENDKHLNFRASFLLTPSPRDKEKQVFSITTAVHFNNGMGEMYFLPVKPFHGLIIRSTLKKCNKSMQV</sequence>
<keyword evidence="2" id="KW-1185">Reference proteome</keyword>
<dbReference type="EMBL" id="BAZW01000001">
    <property type="protein sequence ID" value="GAO28083.1"/>
    <property type="molecule type" value="Genomic_DNA"/>
</dbReference>
<dbReference type="InterPro" id="IPR021295">
    <property type="entry name" value="DUF2867"/>
</dbReference>
<gene>
    <name evidence="1" type="ORF">JCM15548_144</name>
</gene>
<evidence type="ECO:0000313" key="1">
    <source>
        <dbReference type="EMBL" id="GAO28083.1"/>
    </source>
</evidence>
<dbReference type="STRING" id="1236989.JCM15548_144"/>
<proteinExistence type="predicted"/>
<name>A0A0E9LS14_9BACT</name>
<dbReference type="Pfam" id="PF11066">
    <property type="entry name" value="DUF2867"/>
    <property type="match status" value="1"/>
</dbReference>